<dbReference type="EMBL" id="BMOF01000010">
    <property type="protein sequence ID" value="GGJ96397.1"/>
    <property type="molecule type" value="Genomic_DNA"/>
</dbReference>
<proteinExistence type="predicted"/>
<dbReference type="Proteomes" id="UP000637720">
    <property type="component" value="Unassembled WGS sequence"/>
</dbReference>
<gene>
    <name evidence="3" type="ORF">GCM10007043_07870</name>
</gene>
<dbReference type="InterPro" id="IPR046350">
    <property type="entry name" value="Cystatin_sf"/>
</dbReference>
<dbReference type="Gene3D" id="3.10.450.40">
    <property type="match status" value="2"/>
</dbReference>
<organism evidence="3 4">
    <name type="scientific">Calditerricola satsumensis</name>
    <dbReference type="NCBI Taxonomy" id="373054"/>
    <lineage>
        <taxon>Bacteria</taxon>
        <taxon>Bacillati</taxon>
        <taxon>Bacillota</taxon>
        <taxon>Bacilli</taxon>
        <taxon>Bacillales</taxon>
        <taxon>Bacillaceae</taxon>
        <taxon>Calditerricola</taxon>
    </lineage>
</organism>
<evidence type="ECO:0000259" key="1">
    <source>
        <dbReference type="Pfam" id="PF03413"/>
    </source>
</evidence>
<dbReference type="InterPro" id="IPR025711">
    <property type="entry name" value="PepSY"/>
</dbReference>
<dbReference type="SUPFAM" id="SSF54403">
    <property type="entry name" value="Cystatin/monellin"/>
    <property type="match status" value="2"/>
</dbReference>
<sequence>MAVVAALVAFIVLVSGQAVSLYRTLTAEAHGVTPALLERVGQATPLVRVTRVERFHGRQAYLALYGTDRNGVAWVAWVRRDGKGPVLAARVEEGISRARIRALVLAQEPGAQIGRIVSGIDEGRPVWEAAYTDTAGRQHYAYFDFYTGAPLKTYRLLKTAS</sequence>
<reference evidence="3" key="1">
    <citation type="journal article" date="2014" name="Int. J. Syst. Evol. Microbiol.">
        <title>Complete genome sequence of Corynebacterium casei LMG S-19264T (=DSM 44701T), isolated from a smear-ripened cheese.</title>
        <authorList>
            <consortium name="US DOE Joint Genome Institute (JGI-PGF)"/>
            <person name="Walter F."/>
            <person name="Albersmeier A."/>
            <person name="Kalinowski J."/>
            <person name="Ruckert C."/>
        </authorList>
    </citation>
    <scope>NUCLEOTIDE SEQUENCE</scope>
    <source>
        <strain evidence="3">JCM 14719</strain>
    </source>
</reference>
<protein>
    <recommendedName>
        <fullName evidence="5">DUF5590 domain-containing protein</fullName>
    </recommendedName>
</protein>
<accession>A0A8J3B583</accession>
<dbReference type="Pfam" id="PF03413">
    <property type="entry name" value="PepSY"/>
    <property type="match status" value="1"/>
</dbReference>
<name>A0A8J3B583_9BACI</name>
<keyword evidence="4" id="KW-1185">Reference proteome</keyword>
<dbReference type="AlphaFoldDB" id="A0A8J3B583"/>
<feature type="domain" description="PepSY" evidence="1">
    <location>
        <begin position="95"/>
        <end position="153"/>
    </location>
</feature>
<dbReference type="InterPro" id="IPR041401">
    <property type="entry name" value="TseB-like_dom"/>
</dbReference>
<evidence type="ECO:0008006" key="5">
    <source>
        <dbReference type="Google" id="ProtNLM"/>
    </source>
</evidence>
<evidence type="ECO:0000313" key="3">
    <source>
        <dbReference type="EMBL" id="GGJ96397.1"/>
    </source>
</evidence>
<evidence type="ECO:0000259" key="2">
    <source>
        <dbReference type="Pfam" id="PF17881"/>
    </source>
</evidence>
<dbReference type="Pfam" id="PF17881">
    <property type="entry name" value="TseB"/>
    <property type="match status" value="1"/>
</dbReference>
<comment type="caution">
    <text evidence="3">The sequence shown here is derived from an EMBL/GenBank/DDBJ whole genome shotgun (WGS) entry which is preliminary data.</text>
</comment>
<reference evidence="3" key="2">
    <citation type="submission" date="2020-09" db="EMBL/GenBank/DDBJ databases">
        <authorList>
            <person name="Sun Q."/>
            <person name="Ohkuma M."/>
        </authorList>
    </citation>
    <scope>NUCLEOTIDE SEQUENCE</scope>
    <source>
        <strain evidence="3">JCM 14719</strain>
    </source>
</reference>
<feature type="domain" description="Cell wall elongation regulator TseB-like" evidence="2">
    <location>
        <begin position="40"/>
        <end position="78"/>
    </location>
</feature>
<evidence type="ECO:0000313" key="4">
    <source>
        <dbReference type="Proteomes" id="UP000637720"/>
    </source>
</evidence>